<evidence type="ECO:0000256" key="24">
    <source>
        <dbReference type="ARBA" id="ARBA00023180"/>
    </source>
</evidence>
<dbReference type="FunFam" id="2.90.10.10:FF:000016">
    <property type="entry name" value="G-type lectin S-receptor-like serine/threonine-protein kinase"/>
    <property type="match status" value="1"/>
</dbReference>
<protein>
    <recommendedName>
        <fullName evidence="30">Amine oxidase</fullName>
        <ecNumber evidence="30">1.4.3.-</ecNumber>
    </recommendedName>
</protein>
<keyword evidence="25" id="KW-0464">Manganese</keyword>
<comment type="subcellular location">
    <subcellularLocation>
        <location evidence="2">Cell membrane</location>
        <topology evidence="2">Single-pass type I membrane protein</topology>
    </subcellularLocation>
</comment>
<keyword evidence="16" id="KW-0418">Kinase</keyword>
<dbReference type="InterPro" id="IPR016182">
    <property type="entry name" value="Cu_amine_oxidase_N-reg"/>
</dbReference>
<dbReference type="InterPro" id="IPR000719">
    <property type="entry name" value="Prot_kinase_dom"/>
</dbReference>
<evidence type="ECO:0000256" key="4">
    <source>
        <dbReference type="ARBA" id="ARBA00011738"/>
    </source>
</evidence>
<keyword evidence="24" id="KW-0325">Glycoprotein</keyword>
<dbReference type="Pfam" id="PF02727">
    <property type="entry name" value="Cu_amine_oxidN2"/>
    <property type="match status" value="1"/>
</dbReference>
<keyword evidence="8" id="KW-0808">Transferase</keyword>
<dbReference type="InterPro" id="IPR036460">
    <property type="entry name" value="Cu_amine_oxidase_C_sf"/>
</dbReference>
<comment type="cofactor">
    <cofactor evidence="30">
        <name>Cu cation</name>
        <dbReference type="ChEBI" id="CHEBI:23378"/>
    </cofactor>
    <text evidence="30">Contains 1 topaquinone per subunit.</text>
</comment>
<dbReference type="GO" id="GO:0009733">
    <property type="term" value="P:response to auxin"/>
    <property type="evidence" value="ECO:0007669"/>
    <property type="project" value="UniProtKB-ARBA"/>
</dbReference>
<dbReference type="GO" id="GO:0009753">
    <property type="term" value="P:response to jasmonic acid"/>
    <property type="evidence" value="ECO:0007669"/>
    <property type="project" value="UniProtKB-ARBA"/>
</dbReference>
<dbReference type="SMART" id="SM00220">
    <property type="entry name" value="S_TKc"/>
    <property type="match status" value="1"/>
</dbReference>
<dbReference type="FunFam" id="3.10.450.40:FF:000005">
    <property type="entry name" value="Amine oxidase"/>
    <property type="match status" value="1"/>
</dbReference>
<evidence type="ECO:0000256" key="18">
    <source>
        <dbReference type="ARBA" id="ARBA00022989"/>
    </source>
</evidence>
<evidence type="ECO:0000256" key="31">
    <source>
        <dbReference type="SAM" id="Phobius"/>
    </source>
</evidence>
<evidence type="ECO:0000256" key="11">
    <source>
        <dbReference type="ARBA" id="ARBA00022729"/>
    </source>
</evidence>
<evidence type="ECO:0000256" key="10">
    <source>
        <dbReference type="ARBA" id="ARBA00022723"/>
    </source>
</evidence>
<evidence type="ECO:0000313" key="35">
    <source>
        <dbReference type="EMBL" id="CAE5959328.1"/>
    </source>
</evidence>
<evidence type="ECO:0000259" key="33">
    <source>
        <dbReference type="PROSITE" id="PS50011"/>
    </source>
</evidence>
<keyword evidence="18 31" id="KW-1133">Transmembrane helix</keyword>
<evidence type="ECO:0000256" key="9">
    <source>
        <dbReference type="ARBA" id="ARBA00022692"/>
    </source>
</evidence>
<evidence type="ECO:0000256" key="13">
    <source>
        <dbReference type="ARBA" id="ARBA00022737"/>
    </source>
</evidence>
<dbReference type="Pfam" id="PF07714">
    <property type="entry name" value="PK_Tyr_Ser-Thr"/>
    <property type="match status" value="1"/>
</dbReference>
<dbReference type="InterPro" id="IPR015802">
    <property type="entry name" value="Cu_amine_oxidase_N3"/>
</dbReference>
<evidence type="ECO:0000256" key="26">
    <source>
        <dbReference type="ARBA" id="ARBA00047899"/>
    </source>
</evidence>
<dbReference type="PROSITE" id="PS50927">
    <property type="entry name" value="BULB_LECTIN"/>
    <property type="match status" value="1"/>
</dbReference>
<sequence length="1320" mass="146910">MAQVHFTIFLFSSIFVISSSSFIPPPHPFDPLTETELKLVRTIINKSYPIGHNHKFTFQYVGLNEPDKSLVILSWHSSPGHNVKPPPRQAFVIARDKGKSREIVVDFSTRAIVSNKIHVGNGNPKLTIDEQQAATALVLKFKPFCDSIVKRGLNLSEVVVTSSTMGWFGEKKTKRSIRTIPFYLNGSVNTYLRPIEGMTIIVNLDQMKVVEFKDRFTGPMPKADGREYRISNLKPPFGPSLRSAVFYQPDGPGFKIDGHVVRWANWEFHMSFDVRAGLVISLASIFDMDMNKYRQVLYKGHLSEMFVPYMDPNDDWYFISYLDCGEFGCGQSAVSLEPYTDCPPNAAFMDGVFAGQDGTPTKVSNVMCIFEKYAGEIMWRHTEAEVPGLKITEVRPDVSLVARMVTTVGNYDYIIEYEFKPSGSIKMGVGLTGVLEVKPVEYVHTSEIKEDDIYGTIVADNTVGVNHDHFVTFRLDLDIDGTDNSFVRNELVTKRTPKSVNTPRKSYWTTKRNIAKTEAEARVKLGLRAEELVVVNPNKKTKHGNEVGYRLLPGPASSSLLAQDDYPQIRAAFTNYNVWITPYNKSEVWTSGLYADRSQGDDTLAVWSQRDREIEKKDIVMWYTVGFHHVPCQEDFPTMPTVFGGFELRPTNFFEQNPVLKAKPINLTTIPKSSTIPLGSVLYASGPNQSWSSPNSTFSVSFVPASSPDSFLAAVSFTGNVTIWSAGTVDSRGSLRLLTSGSLRLTNGSGTTVWDSGTDRLGVTSGSIKDSGELVLLNNRSVPVWSSFDNPTDVIVQSQNFTIGSPICTNLSSPVLGLQSNGVLSIFDSTLNGRSETVYSGDFGESGNTFRFLKLDDDGNLRIYSSKNRNSGPVVPQWSAVANQCLVYGYCGNFGICSYNDTKPICLCPSYNFDLVDVNDRRKGCKRKLELSDCSGNTTMLDLAHTSFFTYEKDTFSDVFFASTSPCRANFLISSSCVASVSMFDGSGTCWLKQPGSFFTGYQTPSVPSTTYVKVCGPVLLSQPFIDTKGGGNNSKMHLWKLKLILGVSAASVVIIIILVALIVKAKKARKGNKRAIIYEFMPNGSLDKFLAENMSTNMEWEKLFDIALGVSRGLEYLHNRCVSRIVHFDIKPQNILMDKDLCPKISDFGLAKLCKNNESIMSMLHARGTVGYIAPEEFSKNFGGVSHKSDVYSYGMVVLEMIGARNIEKVENFGSNHSSMYFPDWIYKDFERGDIMSIFGDRITEEEEKIAKKMVLVGLWCIQTSPFDRPPMIKVIEMLEGNIEDLQLPPKPLWCLPASTVPNTLEDSNETNSSFSNPS</sequence>
<keyword evidence="12" id="KW-0430">Lectin</keyword>
<organism evidence="35 36">
    <name type="scientific">Arabidopsis arenosa</name>
    <name type="common">Sand rock-cress</name>
    <name type="synonym">Cardaminopsis arenosa</name>
    <dbReference type="NCBI Taxonomy" id="38785"/>
    <lineage>
        <taxon>Eukaryota</taxon>
        <taxon>Viridiplantae</taxon>
        <taxon>Streptophyta</taxon>
        <taxon>Embryophyta</taxon>
        <taxon>Tracheophyta</taxon>
        <taxon>Spermatophyta</taxon>
        <taxon>Magnoliopsida</taxon>
        <taxon>eudicotyledons</taxon>
        <taxon>Gunneridae</taxon>
        <taxon>Pentapetalae</taxon>
        <taxon>rosids</taxon>
        <taxon>malvids</taxon>
        <taxon>Brassicales</taxon>
        <taxon>Brassicaceae</taxon>
        <taxon>Camelineae</taxon>
        <taxon>Arabidopsis</taxon>
    </lineage>
</organism>
<evidence type="ECO:0000256" key="17">
    <source>
        <dbReference type="ARBA" id="ARBA00022840"/>
    </source>
</evidence>
<dbReference type="SUPFAM" id="SSF51110">
    <property type="entry name" value="alpha-D-mannose-specific plant lectins"/>
    <property type="match status" value="1"/>
</dbReference>
<dbReference type="PROSITE" id="PS50011">
    <property type="entry name" value="PROTEIN_KINASE_DOM"/>
    <property type="match status" value="1"/>
</dbReference>
<dbReference type="GO" id="GO:0005524">
    <property type="term" value="F:ATP binding"/>
    <property type="evidence" value="ECO:0007669"/>
    <property type="project" value="UniProtKB-KW"/>
</dbReference>
<keyword evidence="15 28" id="KW-0801">TPQ</keyword>
<evidence type="ECO:0000256" key="20">
    <source>
        <dbReference type="ARBA" id="ARBA00023008"/>
    </source>
</evidence>
<name>A0A8S1ZHE3_ARAAE</name>
<dbReference type="Pfam" id="PF01179">
    <property type="entry name" value="Cu_amine_oxid"/>
    <property type="match status" value="1"/>
</dbReference>
<dbReference type="InterPro" id="IPR001480">
    <property type="entry name" value="Bulb-type_lectin_dom"/>
</dbReference>
<dbReference type="EMBL" id="LR999451">
    <property type="protein sequence ID" value="CAE5959328.1"/>
    <property type="molecule type" value="Genomic_DNA"/>
</dbReference>
<keyword evidence="13" id="KW-0677">Repeat</keyword>
<dbReference type="GO" id="GO:0004674">
    <property type="term" value="F:protein serine/threonine kinase activity"/>
    <property type="evidence" value="ECO:0007669"/>
    <property type="project" value="UniProtKB-KW"/>
</dbReference>
<evidence type="ECO:0000256" key="14">
    <source>
        <dbReference type="ARBA" id="ARBA00022741"/>
    </source>
</evidence>
<evidence type="ECO:0000256" key="5">
    <source>
        <dbReference type="ARBA" id="ARBA00022475"/>
    </source>
</evidence>
<dbReference type="GO" id="GO:0048544">
    <property type="term" value="P:recognition of pollen"/>
    <property type="evidence" value="ECO:0007669"/>
    <property type="project" value="InterPro"/>
</dbReference>
<comment type="cofactor">
    <cofactor evidence="1">
        <name>Cu cation</name>
        <dbReference type="ChEBI" id="CHEBI:23378"/>
    </cofactor>
</comment>
<dbReference type="PANTHER" id="PTHR10638">
    <property type="entry name" value="COPPER AMINE OXIDASE"/>
    <property type="match status" value="1"/>
</dbReference>
<feature type="transmembrane region" description="Helical" evidence="31">
    <location>
        <begin position="1044"/>
        <end position="1064"/>
    </location>
</feature>
<comment type="catalytic activity">
    <reaction evidence="27">
        <text>L-seryl-[protein] + ATP = O-phospho-L-seryl-[protein] + ADP + H(+)</text>
        <dbReference type="Rhea" id="RHEA:17989"/>
        <dbReference type="Rhea" id="RHEA-COMP:9863"/>
        <dbReference type="Rhea" id="RHEA-COMP:11604"/>
        <dbReference type="ChEBI" id="CHEBI:15378"/>
        <dbReference type="ChEBI" id="CHEBI:29999"/>
        <dbReference type="ChEBI" id="CHEBI:30616"/>
        <dbReference type="ChEBI" id="CHEBI:83421"/>
        <dbReference type="ChEBI" id="CHEBI:456216"/>
        <dbReference type="EC" id="2.7.11.1"/>
    </reaction>
</comment>
<dbReference type="GO" id="GO:0008131">
    <property type="term" value="F:primary methylamine oxidase activity"/>
    <property type="evidence" value="ECO:0007669"/>
    <property type="project" value="InterPro"/>
</dbReference>
<dbReference type="SUPFAM" id="SSF54416">
    <property type="entry name" value="Amine oxidase N-terminal region"/>
    <property type="match status" value="2"/>
</dbReference>
<dbReference type="GO" id="GO:0009611">
    <property type="term" value="P:response to wounding"/>
    <property type="evidence" value="ECO:0007669"/>
    <property type="project" value="UniProtKB-ARBA"/>
</dbReference>
<dbReference type="FunFam" id="2.70.98.20:FF:000004">
    <property type="entry name" value="Amine oxidase"/>
    <property type="match status" value="1"/>
</dbReference>
<dbReference type="InterPro" id="IPR000269">
    <property type="entry name" value="Cu_amine_oxidase"/>
</dbReference>
<dbReference type="InterPro" id="IPR049947">
    <property type="entry name" value="Cu_Am_Ox_Cu-bd"/>
</dbReference>
<comment type="similarity">
    <text evidence="3 30">Belongs to the copper/topaquinone oxidase family.</text>
</comment>
<dbReference type="FunFam" id="3.10.450.40:FF:000012">
    <property type="entry name" value="Amine oxidase"/>
    <property type="match status" value="1"/>
</dbReference>
<dbReference type="InterPro" id="IPR036426">
    <property type="entry name" value="Bulb-type_lectin_dom_sf"/>
</dbReference>
<dbReference type="SUPFAM" id="SSF56112">
    <property type="entry name" value="Protein kinase-like (PK-like)"/>
    <property type="match status" value="1"/>
</dbReference>
<evidence type="ECO:0000256" key="27">
    <source>
        <dbReference type="ARBA" id="ARBA00048679"/>
    </source>
</evidence>
<dbReference type="InterPro" id="IPR015798">
    <property type="entry name" value="Cu_amine_oxidase_C"/>
</dbReference>
<evidence type="ECO:0000256" key="29">
    <source>
        <dbReference type="PIRSR" id="PIRSR600269-51"/>
    </source>
</evidence>
<evidence type="ECO:0000259" key="34">
    <source>
        <dbReference type="PROSITE" id="PS50927"/>
    </source>
</evidence>
<keyword evidence="5" id="KW-1003">Cell membrane</keyword>
<keyword evidence="36" id="KW-1185">Reference proteome</keyword>
<keyword evidence="21 31" id="KW-0472">Membrane</keyword>
<dbReference type="GO" id="GO:0009308">
    <property type="term" value="P:amine metabolic process"/>
    <property type="evidence" value="ECO:0007669"/>
    <property type="project" value="UniProtKB-UniRule"/>
</dbReference>
<dbReference type="InterPro" id="IPR001245">
    <property type="entry name" value="Ser-Thr/Tyr_kinase_cat_dom"/>
</dbReference>
<evidence type="ECO:0000256" key="8">
    <source>
        <dbReference type="ARBA" id="ARBA00022679"/>
    </source>
</evidence>
<evidence type="ECO:0000256" key="32">
    <source>
        <dbReference type="SAM" id="SignalP"/>
    </source>
</evidence>
<feature type="active site" description="Proton acceptor" evidence="28">
    <location>
        <position position="323"/>
    </location>
</feature>
<evidence type="ECO:0000256" key="22">
    <source>
        <dbReference type="ARBA" id="ARBA00023157"/>
    </source>
</evidence>
<evidence type="ECO:0000313" key="36">
    <source>
        <dbReference type="Proteomes" id="UP000682877"/>
    </source>
</evidence>
<dbReference type="SMART" id="SM00108">
    <property type="entry name" value="B_lectin"/>
    <property type="match status" value="1"/>
</dbReference>
<evidence type="ECO:0000256" key="23">
    <source>
        <dbReference type="ARBA" id="ARBA00023170"/>
    </source>
</evidence>
<dbReference type="GO" id="GO:0052595">
    <property type="term" value="F:aliphatic amine oxidase activity"/>
    <property type="evidence" value="ECO:0007669"/>
    <property type="project" value="UniProtKB-ARBA"/>
</dbReference>
<dbReference type="Proteomes" id="UP000682877">
    <property type="component" value="Chromosome 1"/>
</dbReference>
<comment type="catalytic activity">
    <reaction evidence="26">
        <text>L-threonyl-[protein] + ATP = O-phospho-L-threonyl-[protein] + ADP + H(+)</text>
        <dbReference type="Rhea" id="RHEA:46608"/>
        <dbReference type="Rhea" id="RHEA-COMP:11060"/>
        <dbReference type="Rhea" id="RHEA-COMP:11605"/>
        <dbReference type="ChEBI" id="CHEBI:15378"/>
        <dbReference type="ChEBI" id="CHEBI:30013"/>
        <dbReference type="ChEBI" id="CHEBI:30616"/>
        <dbReference type="ChEBI" id="CHEBI:61977"/>
        <dbReference type="ChEBI" id="CHEBI:456216"/>
        <dbReference type="EC" id="2.7.11.1"/>
    </reaction>
</comment>
<comment type="subunit">
    <text evidence="4">Homodimer.</text>
</comment>
<feature type="domain" description="Protein kinase" evidence="33">
    <location>
        <begin position="945"/>
        <end position="1284"/>
    </location>
</feature>
<dbReference type="GO" id="GO:0005886">
    <property type="term" value="C:plasma membrane"/>
    <property type="evidence" value="ECO:0007669"/>
    <property type="project" value="UniProtKB-SubCell"/>
</dbReference>
<evidence type="ECO:0000256" key="19">
    <source>
        <dbReference type="ARBA" id="ARBA00023002"/>
    </source>
</evidence>
<dbReference type="PANTHER" id="PTHR10638:SF87">
    <property type="entry name" value="AMINE OXIDASE [COPPER-CONTAINING] ALPHA 2, PEROXISOMAL-RELATED"/>
    <property type="match status" value="1"/>
</dbReference>
<dbReference type="PROSITE" id="PS01165">
    <property type="entry name" value="COPPER_AMINE_OXID_2"/>
    <property type="match status" value="1"/>
</dbReference>
<dbReference type="GO" id="GO:0009414">
    <property type="term" value="P:response to water deprivation"/>
    <property type="evidence" value="ECO:0007669"/>
    <property type="project" value="UniProtKB-ARBA"/>
</dbReference>
<dbReference type="GO" id="GO:0005507">
    <property type="term" value="F:copper ion binding"/>
    <property type="evidence" value="ECO:0007669"/>
    <property type="project" value="InterPro"/>
</dbReference>
<dbReference type="GO" id="GO:0009751">
    <property type="term" value="P:response to salicylic acid"/>
    <property type="evidence" value="ECO:0007669"/>
    <property type="project" value="UniProtKB-ARBA"/>
</dbReference>
<evidence type="ECO:0000256" key="15">
    <source>
        <dbReference type="ARBA" id="ARBA00022772"/>
    </source>
</evidence>
<dbReference type="PROSITE" id="PS00108">
    <property type="entry name" value="PROTEIN_KINASE_ST"/>
    <property type="match status" value="1"/>
</dbReference>
<dbReference type="Pfam" id="PF01453">
    <property type="entry name" value="B_lectin"/>
    <property type="match status" value="1"/>
</dbReference>
<proteinExistence type="inferred from homology"/>
<comment type="PTM">
    <text evidence="29 30">Topaquinone (TPQ) is generated by copper-dependent autoxidation of a specific tyrosyl residue.</text>
</comment>
<dbReference type="Pfam" id="PF00954">
    <property type="entry name" value="S_locus_glycop"/>
    <property type="match status" value="1"/>
</dbReference>
<feature type="active site" description="Schiff-base intermediate with substrate; via topaquinone" evidence="28">
    <location>
        <position position="411"/>
    </location>
</feature>
<keyword evidence="9 31" id="KW-0812">Transmembrane</keyword>
<evidence type="ECO:0000256" key="6">
    <source>
        <dbReference type="ARBA" id="ARBA00022527"/>
    </source>
</evidence>
<reference evidence="35" key="1">
    <citation type="submission" date="2021-01" db="EMBL/GenBank/DDBJ databases">
        <authorList>
            <person name="Bezrukov I."/>
        </authorList>
    </citation>
    <scope>NUCLEOTIDE SEQUENCE</scope>
</reference>
<dbReference type="GO" id="GO:1904585">
    <property type="term" value="P:response to putrescine"/>
    <property type="evidence" value="ECO:0007669"/>
    <property type="project" value="UniProtKB-ARBA"/>
</dbReference>
<dbReference type="Gene3D" id="1.10.510.10">
    <property type="entry name" value="Transferase(Phosphotransferase) domain 1"/>
    <property type="match status" value="1"/>
</dbReference>
<evidence type="ECO:0000256" key="16">
    <source>
        <dbReference type="ARBA" id="ARBA00022777"/>
    </source>
</evidence>
<evidence type="ECO:0000256" key="2">
    <source>
        <dbReference type="ARBA" id="ARBA00004251"/>
    </source>
</evidence>
<dbReference type="SUPFAM" id="SSF49998">
    <property type="entry name" value="Amine oxidase catalytic domain"/>
    <property type="match status" value="1"/>
</dbReference>
<keyword evidence="17" id="KW-0067">ATP-binding</keyword>
<keyword evidence="20 30" id="KW-0186">Copper</keyword>
<dbReference type="InterPro" id="IPR015800">
    <property type="entry name" value="Cu_amine_oxidase_N2"/>
</dbReference>
<evidence type="ECO:0000256" key="1">
    <source>
        <dbReference type="ARBA" id="ARBA00001935"/>
    </source>
</evidence>
<dbReference type="InterPro" id="IPR011009">
    <property type="entry name" value="Kinase-like_dom_sf"/>
</dbReference>
<keyword evidence="22" id="KW-1015">Disulfide bond</keyword>
<feature type="modified residue" description="2',4',5'-topaquinone" evidence="29">
    <location>
        <position position="411"/>
    </location>
</feature>
<dbReference type="InterPro" id="IPR008271">
    <property type="entry name" value="Ser/Thr_kinase_AS"/>
</dbReference>
<keyword evidence="6" id="KW-0723">Serine/threonine-protein kinase</keyword>
<feature type="signal peptide" evidence="32">
    <location>
        <begin position="1"/>
        <end position="20"/>
    </location>
</feature>
<keyword evidence="10 30" id="KW-0479">Metal-binding</keyword>
<keyword evidence="19 30" id="KW-0560">Oxidoreductase</keyword>
<feature type="domain" description="Bulb-type lectin" evidence="34">
    <location>
        <begin position="667"/>
        <end position="789"/>
    </location>
</feature>
<keyword evidence="14" id="KW-0547">Nucleotide-binding</keyword>
<keyword evidence="7" id="KW-0245">EGF-like domain</keyword>
<evidence type="ECO:0000256" key="21">
    <source>
        <dbReference type="ARBA" id="ARBA00023136"/>
    </source>
</evidence>
<dbReference type="GO" id="GO:0009737">
    <property type="term" value="P:response to abscisic acid"/>
    <property type="evidence" value="ECO:0007669"/>
    <property type="project" value="UniProtKB-ARBA"/>
</dbReference>
<dbReference type="GO" id="GO:0048038">
    <property type="term" value="F:quinone binding"/>
    <property type="evidence" value="ECO:0007669"/>
    <property type="project" value="InterPro"/>
</dbReference>
<dbReference type="Pfam" id="PF02728">
    <property type="entry name" value="Cu_amine_oxidN3"/>
    <property type="match status" value="1"/>
</dbReference>
<evidence type="ECO:0000256" key="25">
    <source>
        <dbReference type="ARBA" id="ARBA00023211"/>
    </source>
</evidence>
<dbReference type="Gene3D" id="2.70.98.20">
    <property type="entry name" value="Copper amine oxidase, catalytic domain"/>
    <property type="match status" value="1"/>
</dbReference>
<dbReference type="Gene3D" id="3.10.450.40">
    <property type="match status" value="2"/>
</dbReference>
<dbReference type="FunFam" id="1.10.510.10:FF:000590">
    <property type="entry name" value="PR5-like receptor kinase"/>
    <property type="match status" value="1"/>
</dbReference>
<evidence type="ECO:0000256" key="30">
    <source>
        <dbReference type="RuleBase" id="RU000672"/>
    </source>
</evidence>
<feature type="chain" id="PRO_5035897009" description="Amine oxidase" evidence="32">
    <location>
        <begin position="21"/>
        <end position="1320"/>
    </location>
</feature>
<dbReference type="EC" id="1.4.3.-" evidence="30"/>
<dbReference type="GO" id="GO:0030246">
    <property type="term" value="F:carbohydrate binding"/>
    <property type="evidence" value="ECO:0007669"/>
    <property type="project" value="UniProtKB-KW"/>
</dbReference>
<keyword evidence="11 32" id="KW-0732">Signal</keyword>
<keyword evidence="23" id="KW-0675">Receptor</keyword>
<evidence type="ECO:0000256" key="3">
    <source>
        <dbReference type="ARBA" id="ARBA00007983"/>
    </source>
</evidence>
<evidence type="ECO:0000256" key="12">
    <source>
        <dbReference type="ARBA" id="ARBA00022734"/>
    </source>
</evidence>
<gene>
    <name evidence="35" type="ORF">AARE701A_LOCUS2863</name>
</gene>
<dbReference type="InterPro" id="IPR000858">
    <property type="entry name" value="S_locus_glycoprot_dom"/>
</dbReference>
<evidence type="ECO:0000256" key="7">
    <source>
        <dbReference type="ARBA" id="ARBA00022536"/>
    </source>
</evidence>
<dbReference type="Gene3D" id="2.90.10.10">
    <property type="entry name" value="Bulb-type lectin domain"/>
    <property type="match status" value="2"/>
</dbReference>
<evidence type="ECO:0000256" key="28">
    <source>
        <dbReference type="PIRSR" id="PIRSR600269-50"/>
    </source>
</evidence>
<accession>A0A8S1ZHE3</accession>